<dbReference type="PANTHER" id="PTHR48105">
    <property type="entry name" value="THIOREDOXIN REDUCTASE 1-RELATED-RELATED"/>
    <property type="match status" value="1"/>
</dbReference>
<dbReference type="Proteomes" id="UP000001491">
    <property type="component" value="Chromosome"/>
</dbReference>
<gene>
    <name evidence="4" type="primary">trxB</name>
    <name evidence="4" type="ordered locus">MCJ_005260</name>
</gene>
<organism evidence="4 5">
    <name type="scientific">Mesomycoplasma conjunctivae (strain ATCC 25834 / NCTC 10147 / HRC/581)</name>
    <name type="common">Mycoplasma conjunctivae</name>
    <dbReference type="NCBI Taxonomy" id="572263"/>
    <lineage>
        <taxon>Bacteria</taxon>
        <taxon>Bacillati</taxon>
        <taxon>Mycoplasmatota</taxon>
        <taxon>Mycoplasmoidales</taxon>
        <taxon>Metamycoplasmataceae</taxon>
        <taxon>Mesomycoplasma</taxon>
    </lineage>
</organism>
<dbReference type="AlphaFoldDB" id="C5J6W2"/>
<dbReference type="Gene3D" id="3.50.50.60">
    <property type="entry name" value="FAD/NAD(P)-binding domain"/>
    <property type="match status" value="2"/>
</dbReference>
<sequence>MKTIYDVIIIGAGPAGLTTALYASRGNLKVLILEKLAPGGKLVSQSKIENWPGDESIGGADLAVRMYKHALKFGTTHLYGDVTKVESKGEFEHLVYTSDEKVYYAKSVVVATGMVERKPADIKNYFDFEGRGVSYCVVCDGPFYKGKPSVIIGGGNSAVEEGTFLASIASEVHILVRDAQFIAEPMLVDELMTKENVKVYFETKALELKGEDELQEIVVEQKGEVFSIPTASLFPYIGFLPATKFLESQKHILNSQGFLMVDKFNETAQKGIYGVGDVVAKDIRQIVTAANDGAIVGKILTNRIK</sequence>
<proteinExistence type="predicted"/>
<keyword evidence="2" id="KW-0560">Oxidoreductase</keyword>
<evidence type="ECO:0000313" key="4">
    <source>
        <dbReference type="EMBL" id="CAT05225.1"/>
    </source>
</evidence>
<protein>
    <submittedName>
        <fullName evidence="4">Thioredoxin reductase</fullName>
    </submittedName>
</protein>
<dbReference type="HOGENOM" id="CLU_031864_5_3_14"/>
<dbReference type="eggNOG" id="COG0492">
    <property type="taxonomic scope" value="Bacteria"/>
</dbReference>
<keyword evidence="5" id="KW-1185">Reference proteome</keyword>
<evidence type="ECO:0000256" key="1">
    <source>
        <dbReference type="ARBA" id="ARBA00022630"/>
    </source>
</evidence>
<evidence type="ECO:0000259" key="3">
    <source>
        <dbReference type="Pfam" id="PF07992"/>
    </source>
</evidence>
<dbReference type="KEGG" id="mco:MCJ_005260"/>
<dbReference type="InterPro" id="IPR023753">
    <property type="entry name" value="FAD/NAD-binding_dom"/>
</dbReference>
<dbReference type="EMBL" id="FM864216">
    <property type="protein sequence ID" value="CAT05225.1"/>
    <property type="molecule type" value="Genomic_DNA"/>
</dbReference>
<dbReference type="InterPro" id="IPR050097">
    <property type="entry name" value="Ferredoxin-NADP_redctase_2"/>
</dbReference>
<keyword evidence="1" id="KW-0285">Flavoprotein</keyword>
<dbReference type="PRINTS" id="PR00368">
    <property type="entry name" value="FADPNR"/>
</dbReference>
<evidence type="ECO:0000313" key="5">
    <source>
        <dbReference type="Proteomes" id="UP000001491"/>
    </source>
</evidence>
<dbReference type="GO" id="GO:0016491">
    <property type="term" value="F:oxidoreductase activity"/>
    <property type="evidence" value="ECO:0007669"/>
    <property type="project" value="UniProtKB-KW"/>
</dbReference>
<feature type="domain" description="FAD/NAD(P)-binding" evidence="3">
    <location>
        <begin position="5"/>
        <end position="293"/>
    </location>
</feature>
<dbReference type="InterPro" id="IPR036188">
    <property type="entry name" value="FAD/NAD-bd_sf"/>
</dbReference>
<evidence type="ECO:0000256" key="2">
    <source>
        <dbReference type="ARBA" id="ARBA00023002"/>
    </source>
</evidence>
<dbReference type="SUPFAM" id="SSF51905">
    <property type="entry name" value="FAD/NAD(P)-binding domain"/>
    <property type="match status" value="1"/>
</dbReference>
<reference evidence="5" key="1">
    <citation type="journal article" date="2009" name="BMC Bioinformatics">
        <title>The Mycoplasma conjunctivae genome sequencing, annotation and analysis.</title>
        <authorList>
            <person name="Calderon-Copete S.P."/>
            <person name="Wigger G."/>
            <person name="Wunderlin C."/>
            <person name="Schmidheini T."/>
            <person name="Frey J."/>
            <person name="Quail M.A."/>
            <person name="Falquet L."/>
        </authorList>
    </citation>
    <scope>NUCLEOTIDE SEQUENCE [LARGE SCALE GENOMIC DNA]</scope>
    <source>
        <strain evidence="5">ATCC 25834 / NCTC 10147 / HRC/581</strain>
    </source>
</reference>
<dbReference type="PRINTS" id="PR00469">
    <property type="entry name" value="PNDRDTASEII"/>
</dbReference>
<accession>C5J6W2</accession>
<dbReference type="Pfam" id="PF07992">
    <property type="entry name" value="Pyr_redox_2"/>
    <property type="match status" value="1"/>
</dbReference>
<name>C5J6W2_MESCH</name>